<name>A0A0F8ZC65_9ZZZZ</name>
<feature type="transmembrane region" description="Helical" evidence="5">
    <location>
        <begin position="153"/>
        <end position="175"/>
    </location>
</feature>
<feature type="transmembrane region" description="Helical" evidence="5">
    <location>
        <begin position="111"/>
        <end position="141"/>
    </location>
</feature>
<feature type="transmembrane region" description="Helical" evidence="5">
    <location>
        <begin position="34"/>
        <end position="54"/>
    </location>
</feature>
<accession>A0A0F8ZC65</accession>
<comment type="caution">
    <text evidence="7">The sequence shown here is derived from an EMBL/GenBank/DDBJ whole genome shotgun (WGS) entry which is preliminary data.</text>
</comment>
<evidence type="ECO:0000256" key="1">
    <source>
        <dbReference type="ARBA" id="ARBA00004141"/>
    </source>
</evidence>
<dbReference type="AlphaFoldDB" id="A0A0F8ZC65"/>
<evidence type="ECO:0000256" key="4">
    <source>
        <dbReference type="ARBA" id="ARBA00023136"/>
    </source>
</evidence>
<reference evidence="7" key="1">
    <citation type="journal article" date="2015" name="Nature">
        <title>Complex archaea that bridge the gap between prokaryotes and eukaryotes.</title>
        <authorList>
            <person name="Spang A."/>
            <person name="Saw J.H."/>
            <person name="Jorgensen S.L."/>
            <person name="Zaremba-Niedzwiedzka K."/>
            <person name="Martijn J."/>
            <person name="Lind A.E."/>
            <person name="van Eijk R."/>
            <person name="Schleper C."/>
            <person name="Guy L."/>
            <person name="Ettema T.J."/>
        </authorList>
    </citation>
    <scope>NUCLEOTIDE SEQUENCE</scope>
</reference>
<evidence type="ECO:0000256" key="2">
    <source>
        <dbReference type="ARBA" id="ARBA00022692"/>
    </source>
</evidence>
<keyword evidence="4 5" id="KW-0472">Membrane</keyword>
<feature type="transmembrane region" description="Helical" evidence="5">
    <location>
        <begin position="61"/>
        <end position="82"/>
    </location>
</feature>
<protein>
    <recommendedName>
        <fullName evidence="6">Yip1 domain-containing protein</fullName>
    </recommendedName>
</protein>
<evidence type="ECO:0000259" key="6">
    <source>
        <dbReference type="Pfam" id="PF04893"/>
    </source>
</evidence>
<gene>
    <name evidence="7" type="ORF">LCGC14_2792860</name>
</gene>
<dbReference type="GO" id="GO:0016020">
    <property type="term" value="C:membrane"/>
    <property type="evidence" value="ECO:0007669"/>
    <property type="project" value="UniProtKB-SubCell"/>
</dbReference>
<dbReference type="InterPro" id="IPR006977">
    <property type="entry name" value="Yip1_dom"/>
</dbReference>
<sequence length="176" mass="18872">MLEATGHASMIDRMIRAARLEPQVYEEVEHDQSATVQAMLVVVLGAVAAGIGALSGGVLALIVGIIAALVGWAAYAFIAYWVGTRFFKGPHTEATWGQLLRTLGFASSPRLLLVLAIIPAVGFFLGFVVFLWMLATTVVAIRQALDFDTWRAIATAVVSWLVLVVVYAIIGAIFIV</sequence>
<evidence type="ECO:0000313" key="7">
    <source>
        <dbReference type="EMBL" id="KKK83490.1"/>
    </source>
</evidence>
<evidence type="ECO:0000256" key="5">
    <source>
        <dbReference type="SAM" id="Phobius"/>
    </source>
</evidence>
<keyword evidence="3 5" id="KW-1133">Transmembrane helix</keyword>
<evidence type="ECO:0000256" key="3">
    <source>
        <dbReference type="ARBA" id="ARBA00022989"/>
    </source>
</evidence>
<proteinExistence type="predicted"/>
<dbReference type="Pfam" id="PF04893">
    <property type="entry name" value="Yip1"/>
    <property type="match status" value="1"/>
</dbReference>
<organism evidence="7">
    <name type="scientific">marine sediment metagenome</name>
    <dbReference type="NCBI Taxonomy" id="412755"/>
    <lineage>
        <taxon>unclassified sequences</taxon>
        <taxon>metagenomes</taxon>
        <taxon>ecological metagenomes</taxon>
    </lineage>
</organism>
<feature type="domain" description="Yip1" evidence="6">
    <location>
        <begin position="40"/>
        <end position="169"/>
    </location>
</feature>
<dbReference type="EMBL" id="LAZR01052199">
    <property type="protein sequence ID" value="KKK83490.1"/>
    <property type="molecule type" value="Genomic_DNA"/>
</dbReference>
<keyword evidence="2 5" id="KW-0812">Transmembrane</keyword>
<comment type="subcellular location">
    <subcellularLocation>
        <location evidence="1">Membrane</location>
        <topology evidence="1">Multi-pass membrane protein</topology>
    </subcellularLocation>
</comment>